<protein>
    <recommendedName>
        <fullName evidence="6">Beta-xylanase</fullName>
        <ecNumber evidence="6">3.2.1.8</ecNumber>
    </recommendedName>
</protein>
<dbReference type="PROSITE" id="PS51760">
    <property type="entry name" value="GH10_2"/>
    <property type="match status" value="1"/>
</dbReference>
<feature type="domain" description="GH10" evidence="8">
    <location>
        <begin position="30"/>
        <end position="380"/>
    </location>
</feature>
<evidence type="ECO:0000256" key="2">
    <source>
        <dbReference type="ARBA" id="ARBA00022801"/>
    </source>
</evidence>
<evidence type="ECO:0000256" key="1">
    <source>
        <dbReference type="ARBA" id="ARBA00007495"/>
    </source>
</evidence>
<evidence type="ECO:0000256" key="5">
    <source>
        <dbReference type="ARBA" id="ARBA00023326"/>
    </source>
</evidence>
<evidence type="ECO:0000256" key="4">
    <source>
        <dbReference type="ARBA" id="ARBA00023295"/>
    </source>
</evidence>
<evidence type="ECO:0000256" key="3">
    <source>
        <dbReference type="ARBA" id="ARBA00023277"/>
    </source>
</evidence>
<dbReference type="InterPro" id="IPR017853">
    <property type="entry name" value="GH"/>
</dbReference>
<keyword evidence="2 6" id="KW-0378">Hydrolase</keyword>
<proteinExistence type="inferred from homology"/>
<feature type="chain" id="PRO_5041739085" description="Beta-xylanase" evidence="7">
    <location>
        <begin position="30"/>
        <end position="385"/>
    </location>
</feature>
<dbReference type="RefSeq" id="WP_275844382.1">
    <property type="nucleotide sequence ID" value="NZ_CP135996.1"/>
</dbReference>
<dbReference type="SUPFAM" id="SSF51445">
    <property type="entry name" value="(Trans)glycosidases"/>
    <property type="match status" value="1"/>
</dbReference>
<evidence type="ECO:0000259" key="8">
    <source>
        <dbReference type="PROSITE" id="PS51760"/>
    </source>
</evidence>
<dbReference type="Pfam" id="PF00331">
    <property type="entry name" value="Glyco_hydro_10"/>
    <property type="match status" value="1"/>
</dbReference>
<dbReference type="InterPro" id="IPR044846">
    <property type="entry name" value="GH10"/>
</dbReference>
<dbReference type="PANTHER" id="PTHR31490:SF90">
    <property type="entry name" value="ENDO-1,4-BETA-XYLANASE A"/>
    <property type="match status" value="1"/>
</dbReference>
<keyword evidence="3 6" id="KW-0119">Carbohydrate metabolism</keyword>
<dbReference type="PRINTS" id="PR00134">
    <property type="entry name" value="GLHYDRLASE10"/>
</dbReference>
<keyword evidence="5 6" id="KW-0624">Polysaccharide degradation</keyword>
<evidence type="ECO:0000313" key="10">
    <source>
        <dbReference type="Proteomes" id="UP001300604"/>
    </source>
</evidence>
<dbReference type="GO" id="GO:0031176">
    <property type="term" value="F:endo-1,4-beta-xylanase activity"/>
    <property type="evidence" value="ECO:0007669"/>
    <property type="project" value="UniProtKB-EC"/>
</dbReference>
<keyword evidence="7" id="KW-0732">Signal</keyword>
<evidence type="ECO:0000256" key="7">
    <source>
        <dbReference type="SAM" id="SignalP"/>
    </source>
</evidence>
<keyword evidence="10" id="KW-1185">Reference proteome</keyword>
<dbReference type="SMART" id="SM00633">
    <property type="entry name" value="Glyco_10"/>
    <property type="match status" value="1"/>
</dbReference>
<keyword evidence="4 6" id="KW-0326">Glycosidase</keyword>
<sequence>MKKVFRQICTAVLVCAVFISPLGLSKAQAATADQTLQNTYGSKFGRVGTCVSLSQLQNASTLKVIKERYNSITLENEMKPDALLGSAPSLLTVSQAKALGYYIPSNYKESTVPKINFATVDKVLQICYNNGLGIRAHTLIWHSQTPSWLFKSNYNASGSNVSSTVMDARMEFYIKTVMNHVCLSKYGSAVYAWDVVNEYLHSSSTSGWNQIYGSVTDYPQFVKNAFRYAYETIQYFGLTNKVSLFYNDYNTYMESSDIIKMINYINAGTRYCSGVGCQSHLSTSFPSASYYKEALHAFQKAGLEIQITELDAGASTETQQASYLYNIMKAVCEVKKAGGKITGITWWGLSDDVSWRKGDQPLLFSSLYYPKASYYRTLDAFSDVF</sequence>
<feature type="signal peptide" evidence="7">
    <location>
        <begin position="1"/>
        <end position="29"/>
    </location>
</feature>
<organism evidence="9 10">
    <name type="scientific">Caproicibacterium argilliputei</name>
    <dbReference type="NCBI Taxonomy" id="3030016"/>
    <lineage>
        <taxon>Bacteria</taxon>
        <taxon>Bacillati</taxon>
        <taxon>Bacillota</taxon>
        <taxon>Clostridia</taxon>
        <taxon>Eubacteriales</taxon>
        <taxon>Oscillospiraceae</taxon>
        <taxon>Caproicibacterium</taxon>
    </lineage>
</organism>
<reference evidence="9" key="2">
    <citation type="submission" date="2024-06" db="EMBL/GenBank/DDBJ databases">
        <title>Caproicibacterium argilliputei sp. nov, a novel caproic acid producing anaerobic bacterium isolated from pit mud.</title>
        <authorList>
            <person name="Xia S."/>
        </authorList>
    </citation>
    <scope>NUCLEOTIDE SEQUENCE</scope>
    <source>
        <strain evidence="9">ZCY20-5</strain>
    </source>
</reference>
<name>A0AA97DB57_9FIRM</name>
<dbReference type="Gene3D" id="3.20.20.80">
    <property type="entry name" value="Glycosidases"/>
    <property type="match status" value="1"/>
</dbReference>
<dbReference type="Proteomes" id="UP001300604">
    <property type="component" value="Chromosome"/>
</dbReference>
<evidence type="ECO:0000256" key="6">
    <source>
        <dbReference type="RuleBase" id="RU361174"/>
    </source>
</evidence>
<dbReference type="KEGG" id="carl:PXC00_04595"/>
<evidence type="ECO:0000313" key="9">
    <source>
        <dbReference type="EMBL" id="WOC33159.1"/>
    </source>
</evidence>
<accession>A0AA97DB57</accession>
<dbReference type="EC" id="3.2.1.8" evidence="6"/>
<dbReference type="InterPro" id="IPR001000">
    <property type="entry name" value="GH10_dom"/>
</dbReference>
<comment type="similarity">
    <text evidence="1 6">Belongs to the glycosyl hydrolase 10 (cellulase F) family.</text>
</comment>
<dbReference type="EMBL" id="CP135996">
    <property type="protein sequence ID" value="WOC33159.1"/>
    <property type="molecule type" value="Genomic_DNA"/>
</dbReference>
<comment type="catalytic activity">
    <reaction evidence="6">
        <text>Endohydrolysis of (1-&gt;4)-beta-D-xylosidic linkages in xylans.</text>
        <dbReference type="EC" id="3.2.1.8"/>
    </reaction>
</comment>
<gene>
    <name evidence="9" type="ORF">PXC00_04595</name>
</gene>
<dbReference type="PANTHER" id="PTHR31490">
    <property type="entry name" value="GLYCOSYL HYDROLASE"/>
    <property type="match status" value="1"/>
</dbReference>
<dbReference type="AlphaFoldDB" id="A0AA97DB57"/>
<reference evidence="9" key="1">
    <citation type="submission" date="2023-09" db="EMBL/GenBank/DDBJ databases">
        <authorList>
            <person name="Zeng C."/>
        </authorList>
    </citation>
    <scope>NUCLEOTIDE SEQUENCE</scope>
    <source>
        <strain evidence="9">ZCY20-5</strain>
    </source>
</reference>
<dbReference type="GO" id="GO:0000272">
    <property type="term" value="P:polysaccharide catabolic process"/>
    <property type="evidence" value="ECO:0007669"/>
    <property type="project" value="UniProtKB-KW"/>
</dbReference>